<dbReference type="PRINTS" id="PR00031">
    <property type="entry name" value="HTHREPRESSR"/>
</dbReference>
<dbReference type="PROSITE" id="PS50071">
    <property type="entry name" value="HOMEOBOX_2"/>
    <property type="match status" value="1"/>
</dbReference>
<dbReference type="InterPro" id="IPR017970">
    <property type="entry name" value="Homeobox_CS"/>
</dbReference>
<dbReference type="EMBL" id="CALNXK010000035">
    <property type="protein sequence ID" value="CAH3121071.1"/>
    <property type="molecule type" value="Genomic_DNA"/>
</dbReference>
<evidence type="ECO:0000259" key="8">
    <source>
        <dbReference type="PROSITE" id="PS50071"/>
    </source>
</evidence>
<keyword evidence="3 5" id="KW-0371">Homeobox</keyword>
<feature type="domain" description="Homeobox" evidence="8">
    <location>
        <begin position="111"/>
        <end position="171"/>
    </location>
</feature>
<evidence type="ECO:0000256" key="4">
    <source>
        <dbReference type="ARBA" id="ARBA00023242"/>
    </source>
</evidence>
<organism evidence="9 10">
    <name type="scientific">Porites lobata</name>
    <dbReference type="NCBI Taxonomy" id="104759"/>
    <lineage>
        <taxon>Eukaryota</taxon>
        <taxon>Metazoa</taxon>
        <taxon>Cnidaria</taxon>
        <taxon>Anthozoa</taxon>
        <taxon>Hexacorallia</taxon>
        <taxon>Scleractinia</taxon>
        <taxon>Fungiina</taxon>
        <taxon>Poritidae</taxon>
        <taxon>Porites</taxon>
    </lineage>
</organism>
<sequence>MASFGQDTQTELPPSQSFFKNPFSIRNILNLSEEPQDRCAQNTSNQRFPIIPQVVRPLEFGRYTNVEVGLACYRTTQRLSALRNFPPWLLGTHFMRFLPGATPYLQRRRSQRKKKQRPLFSQIQVHTLELEFARNRYVSEEKRAELATNLSLTETQVKTWFQNRRTKWRKEAKDKLETVLMDSKRRLREDMETADNPNPNPASTTSTQSTPCQGSADQLFIYLDNYSLKPSSSS</sequence>
<dbReference type="SMART" id="SM00389">
    <property type="entry name" value="HOX"/>
    <property type="match status" value="1"/>
</dbReference>
<feature type="DNA-binding region" description="Homeobox" evidence="5">
    <location>
        <begin position="113"/>
        <end position="172"/>
    </location>
</feature>
<accession>A0ABN8NUK3</accession>
<evidence type="ECO:0000256" key="1">
    <source>
        <dbReference type="ARBA" id="ARBA00004123"/>
    </source>
</evidence>
<evidence type="ECO:0000313" key="10">
    <source>
        <dbReference type="Proteomes" id="UP001159405"/>
    </source>
</evidence>
<comment type="caution">
    <text evidence="9">The sequence shown here is derived from an EMBL/GenBank/DDBJ whole genome shotgun (WGS) entry which is preliminary data.</text>
</comment>
<feature type="region of interest" description="Disordered" evidence="7">
    <location>
        <begin position="183"/>
        <end position="213"/>
    </location>
</feature>
<dbReference type="InterPro" id="IPR001356">
    <property type="entry name" value="HD"/>
</dbReference>
<dbReference type="InterPro" id="IPR000047">
    <property type="entry name" value="HTH_motif"/>
</dbReference>
<dbReference type="CDD" id="cd00086">
    <property type="entry name" value="homeodomain"/>
    <property type="match status" value="1"/>
</dbReference>
<dbReference type="InterPro" id="IPR009057">
    <property type="entry name" value="Homeodomain-like_sf"/>
</dbReference>
<evidence type="ECO:0000256" key="6">
    <source>
        <dbReference type="RuleBase" id="RU000682"/>
    </source>
</evidence>
<evidence type="ECO:0000256" key="2">
    <source>
        <dbReference type="ARBA" id="ARBA00023125"/>
    </source>
</evidence>
<keyword evidence="4 5" id="KW-0539">Nucleus</keyword>
<dbReference type="PANTHER" id="PTHR24333:SF5">
    <property type="entry name" value="VENT HOMEOBOX"/>
    <property type="match status" value="1"/>
</dbReference>
<name>A0ABN8NUK3_9CNID</name>
<dbReference type="PANTHER" id="PTHR24333">
    <property type="entry name" value="HOMEO BOX HB9 LIKE A-RELATED"/>
    <property type="match status" value="1"/>
</dbReference>
<keyword evidence="10" id="KW-1185">Reference proteome</keyword>
<dbReference type="Pfam" id="PF00046">
    <property type="entry name" value="Homeodomain"/>
    <property type="match status" value="1"/>
</dbReference>
<gene>
    <name evidence="9" type="ORF">PLOB_00028417</name>
</gene>
<evidence type="ECO:0000256" key="7">
    <source>
        <dbReference type="SAM" id="MobiDB-lite"/>
    </source>
</evidence>
<dbReference type="InterPro" id="IPR050848">
    <property type="entry name" value="Homeobox_TF"/>
</dbReference>
<dbReference type="SUPFAM" id="SSF46689">
    <property type="entry name" value="Homeodomain-like"/>
    <property type="match status" value="1"/>
</dbReference>
<dbReference type="PRINTS" id="PR00024">
    <property type="entry name" value="HOMEOBOX"/>
</dbReference>
<dbReference type="PROSITE" id="PS00027">
    <property type="entry name" value="HOMEOBOX_1"/>
    <property type="match status" value="1"/>
</dbReference>
<reference evidence="9 10" key="1">
    <citation type="submission" date="2022-05" db="EMBL/GenBank/DDBJ databases">
        <authorList>
            <consortium name="Genoscope - CEA"/>
            <person name="William W."/>
        </authorList>
    </citation>
    <scope>NUCLEOTIDE SEQUENCE [LARGE SCALE GENOMIC DNA]</scope>
</reference>
<dbReference type="Proteomes" id="UP001159405">
    <property type="component" value="Unassembled WGS sequence"/>
</dbReference>
<evidence type="ECO:0000313" key="9">
    <source>
        <dbReference type="EMBL" id="CAH3121071.1"/>
    </source>
</evidence>
<comment type="subcellular location">
    <subcellularLocation>
        <location evidence="1 5 6">Nucleus</location>
    </subcellularLocation>
</comment>
<feature type="compositionally biased region" description="Polar residues" evidence="7">
    <location>
        <begin position="195"/>
        <end position="213"/>
    </location>
</feature>
<keyword evidence="2 5" id="KW-0238">DNA-binding</keyword>
<evidence type="ECO:0000256" key="3">
    <source>
        <dbReference type="ARBA" id="ARBA00023155"/>
    </source>
</evidence>
<protein>
    <recommendedName>
        <fullName evidence="8">Homeobox domain-containing protein</fullName>
    </recommendedName>
</protein>
<dbReference type="InterPro" id="IPR020479">
    <property type="entry name" value="HD_metazoa"/>
</dbReference>
<proteinExistence type="predicted"/>
<evidence type="ECO:0000256" key="5">
    <source>
        <dbReference type="PROSITE-ProRule" id="PRU00108"/>
    </source>
</evidence>
<dbReference type="Gene3D" id="1.10.10.60">
    <property type="entry name" value="Homeodomain-like"/>
    <property type="match status" value="1"/>
</dbReference>